<dbReference type="EMBL" id="JYDO01001901">
    <property type="protein sequence ID" value="KRZ63805.1"/>
    <property type="molecule type" value="Genomic_DNA"/>
</dbReference>
<feature type="non-terminal residue" evidence="2">
    <location>
        <position position="57"/>
    </location>
</feature>
<feature type="non-terminal residue" evidence="2">
    <location>
        <position position="1"/>
    </location>
</feature>
<evidence type="ECO:0000313" key="2">
    <source>
        <dbReference type="EMBL" id="KRZ63805.1"/>
    </source>
</evidence>
<reference evidence="2 3" key="1">
    <citation type="submission" date="2015-01" db="EMBL/GenBank/DDBJ databases">
        <title>Evolution of Trichinella species and genotypes.</title>
        <authorList>
            <person name="Korhonen P.K."/>
            <person name="Edoardo P."/>
            <person name="Giuseppe L.R."/>
            <person name="Gasser R.B."/>
        </authorList>
    </citation>
    <scope>NUCLEOTIDE SEQUENCE [LARGE SCALE GENOMIC DNA]</scope>
    <source>
        <strain evidence="2">ISS1980</strain>
    </source>
</reference>
<accession>A0A0V1LWB5</accession>
<keyword evidence="3" id="KW-1185">Reference proteome</keyword>
<evidence type="ECO:0000313" key="3">
    <source>
        <dbReference type="Proteomes" id="UP000054843"/>
    </source>
</evidence>
<comment type="caution">
    <text evidence="2">The sequence shown here is derived from an EMBL/GenBank/DDBJ whole genome shotgun (WGS) entry which is preliminary data.</text>
</comment>
<name>A0A0V1LWB5_9BILA</name>
<proteinExistence type="predicted"/>
<sequence>LDGRGEEPPIGLESYVLPKLLDDAAKTEEEIEEFLTSKEETNDEESLNTHEKKMEKT</sequence>
<feature type="compositionally biased region" description="Basic and acidic residues" evidence="1">
    <location>
        <begin position="47"/>
        <end position="57"/>
    </location>
</feature>
<dbReference type="AlphaFoldDB" id="A0A0V1LWB5"/>
<organism evidence="2 3">
    <name type="scientific">Trichinella papuae</name>
    <dbReference type="NCBI Taxonomy" id="268474"/>
    <lineage>
        <taxon>Eukaryota</taxon>
        <taxon>Metazoa</taxon>
        <taxon>Ecdysozoa</taxon>
        <taxon>Nematoda</taxon>
        <taxon>Enoplea</taxon>
        <taxon>Dorylaimia</taxon>
        <taxon>Trichinellida</taxon>
        <taxon>Trichinellidae</taxon>
        <taxon>Trichinella</taxon>
    </lineage>
</organism>
<feature type="region of interest" description="Disordered" evidence="1">
    <location>
        <begin position="32"/>
        <end position="57"/>
    </location>
</feature>
<protein>
    <submittedName>
        <fullName evidence="2">Uncharacterized protein</fullName>
    </submittedName>
</protein>
<evidence type="ECO:0000256" key="1">
    <source>
        <dbReference type="SAM" id="MobiDB-lite"/>
    </source>
</evidence>
<gene>
    <name evidence="2" type="ORF">T10_8667</name>
</gene>
<dbReference type="Proteomes" id="UP000054843">
    <property type="component" value="Unassembled WGS sequence"/>
</dbReference>